<dbReference type="Ensembl" id="ENSSSUT00005034995.1">
    <property type="protein sequence ID" value="ENSSSUP00005030657.1"/>
    <property type="gene ID" value="ENSSSUG00005019806.1"/>
</dbReference>
<reference evidence="3 4" key="1">
    <citation type="submission" date="2019-05" db="EMBL/GenBank/DDBJ databases">
        <title>A Chromosome-scale Meerkat (S. suricatta) Genome Assembly.</title>
        <authorList>
            <person name="Dudchenko O."/>
            <person name="Lieberman Aiden E."/>
            <person name="Tung J."/>
            <person name="Barreiro L.B."/>
            <person name="Clutton-Brock T.H."/>
        </authorList>
    </citation>
    <scope>NUCLEOTIDE SEQUENCE [LARGE SCALE GENOMIC DNA]</scope>
</reference>
<sequence length="182" mass="20591">MSKCRKPPLGSSPETFSPDVVADISELFAKNFSYGKPLNNEWQLPDPSEIFTCDHTEFNALLDLKNSLNEVKNLLSDKKLDEWHEHTAFTNKAGKIISYVKKSVNAELCTQAWCKFHEILCTFPLIPQEAFQNGKLNSLHLCEAPGFLPGRNGGLEEDFQKNCNFLLVADFMESFNCITIKL</sequence>
<accession>A0A673VAI3</accession>
<dbReference type="PANTHER" id="PTHR16121">
    <property type="entry name" value="CAP-SPECIFIC MRNA (NUCLEOSIDE-2'-O-)-METHYLTRANSFERASE 1-RELATED"/>
    <property type="match status" value="1"/>
</dbReference>
<protein>
    <submittedName>
        <fullName evidence="3">Uncharacterized protein</fullName>
    </submittedName>
</protein>
<keyword evidence="4" id="KW-1185">Reference proteome</keyword>
<dbReference type="GO" id="GO:0006370">
    <property type="term" value="P:7-methylguanosine mRNA capping"/>
    <property type="evidence" value="ECO:0007669"/>
    <property type="project" value="UniProtKB-KW"/>
</dbReference>
<name>A0A673VAI3_SURSU</name>
<reference evidence="3" key="3">
    <citation type="submission" date="2025-09" db="UniProtKB">
        <authorList>
            <consortium name="Ensembl"/>
        </authorList>
    </citation>
    <scope>IDENTIFICATION</scope>
</reference>
<keyword evidence="2" id="KW-0506">mRNA capping</keyword>
<evidence type="ECO:0000313" key="3">
    <source>
        <dbReference type="Ensembl" id="ENSSSUP00005030657.1"/>
    </source>
</evidence>
<dbReference type="GO" id="GO:0004483">
    <property type="term" value="F:methyltransferase cap1 activity"/>
    <property type="evidence" value="ECO:0007669"/>
    <property type="project" value="TreeGrafter"/>
</dbReference>
<evidence type="ECO:0000313" key="4">
    <source>
        <dbReference type="Proteomes" id="UP000472268"/>
    </source>
</evidence>
<evidence type="ECO:0000256" key="1">
    <source>
        <dbReference type="ARBA" id="ARBA00022664"/>
    </source>
</evidence>
<evidence type="ECO:0000256" key="2">
    <source>
        <dbReference type="ARBA" id="ARBA00023042"/>
    </source>
</evidence>
<dbReference type="GO" id="GO:0005634">
    <property type="term" value="C:nucleus"/>
    <property type="evidence" value="ECO:0007669"/>
    <property type="project" value="TreeGrafter"/>
</dbReference>
<dbReference type="AlphaFoldDB" id="A0A673VAI3"/>
<dbReference type="OMA" id="HFCETIT"/>
<keyword evidence="1" id="KW-0507">mRNA processing</keyword>
<dbReference type="Proteomes" id="UP000472268">
    <property type="component" value="Chromosome 16"/>
</dbReference>
<dbReference type="GO" id="GO:0005737">
    <property type="term" value="C:cytoplasm"/>
    <property type="evidence" value="ECO:0007669"/>
    <property type="project" value="TreeGrafter"/>
</dbReference>
<dbReference type="PANTHER" id="PTHR16121:SF2">
    <property type="entry name" value="CAP-SPECIFIC MRNA (NUCLEOSIDE-2'-O-)-METHYLTRANSFERASE 2"/>
    <property type="match status" value="1"/>
</dbReference>
<dbReference type="InterPro" id="IPR050851">
    <property type="entry name" value="mRNA_Cap_2O-Ribose_MeTrfase"/>
</dbReference>
<reference evidence="3" key="2">
    <citation type="submission" date="2025-08" db="UniProtKB">
        <authorList>
            <consortium name="Ensembl"/>
        </authorList>
    </citation>
    <scope>IDENTIFICATION</scope>
</reference>
<proteinExistence type="predicted"/>
<organism evidence="3 4">
    <name type="scientific">Suricata suricatta</name>
    <name type="common">Meerkat</name>
    <dbReference type="NCBI Taxonomy" id="37032"/>
    <lineage>
        <taxon>Eukaryota</taxon>
        <taxon>Metazoa</taxon>
        <taxon>Chordata</taxon>
        <taxon>Craniata</taxon>
        <taxon>Vertebrata</taxon>
        <taxon>Euteleostomi</taxon>
        <taxon>Mammalia</taxon>
        <taxon>Eutheria</taxon>
        <taxon>Laurasiatheria</taxon>
        <taxon>Carnivora</taxon>
        <taxon>Feliformia</taxon>
        <taxon>Herpestidae</taxon>
        <taxon>Suricata</taxon>
    </lineage>
</organism>